<dbReference type="RefSeq" id="WP_064014587.1">
    <property type="nucleotide sequence ID" value="NZ_CP011387.1"/>
</dbReference>
<dbReference type="OrthoDB" id="72575at2"/>
<keyword evidence="3" id="KW-1185">Reference proteome</keyword>
<feature type="signal peptide" evidence="1">
    <location>
        <begin position="1"/>
        <end position="22"/>
    </location>
</feature>
<dbReference type="PROSITE" id="PS00018">
    <property type="entry name" value="EF_HAND_1"/>
    <property type="match status" value="1"/>
</dbReference>
<evidence type="ECO:0000313" key="3">
    <source>
        <dbReference type="Proteomes" id="UP000077363"/>
    </source>
</evidence>
<proteinExistence type="predicted"/>
<evidence type="ECO:0000256" key="1">
    <source>
        <dbReference type="SAM" id="SignalP"/>
    </source>
</evidence>
<dbReference type="Gene3D" id="1.10.1330.10">
    <property type="entry name" value="Dockerin domain"/>
    <property type="match status" value="1"/>
</dbReference>
<dbReference type="PATRIC" id="fig|1182568.3.peg.1409"/>
<protein>
    <recommendedName>
        <fullName evidence="4">EF-hand domain-containing protein</fullName>
    </recommendedName>
</protein>
<organism evidence="2 3">
    <name type="scientific">Deinococcus puniceus</name>
    <dbReference type="NCBI Taxonomy" id="1182568"/>
    <lineage>
        <taxon>Bacteria</taxon>
        <taxon>Thermotogati</taxon>
        <taxon>Deinococcota</taxon>
        <taxon>Deinococci</taxon>
        <taxon>Deinococcales</taxon>
        <taxon>Deinococcaceae</taxon>
        <taxon>Deinococcus</taxon>
    </lineage>
</organism>
<dbReference type="KEGG" id="dpu:SU48_06770"/>
<name>A0A172T927_9DEIO</name>
<keyword evidence="1" id="KW-0732">Signal</keyword>
<dbReference type="EMBL" id="CP011387">
    <property type="protein sequence ID" value="ANE43520.1"/>
    <property type="molecule type" value="Genomic_DNA"/>
</dbReference>
<accession>A0A172T927</accession>
<evidence type="ECO:0000313" key="2">
    <source>
        <dbReference type="EMBL" id="ANE43520.1"/>
    </source>
</evidence>
<dbReference type="SUPFAM" id="SSF63446">
    <property type="entry name" value="Type I dockerin domain"/>
    <property type="match status" value="1"/>
</dbReference>
<evidence type="ECO:0008006" key="4">
    <source>
        <dbReference type="Google" id="ProtNLM"/>
    </source>
</evidence>
<feature type="chain" id="PRO_5008000511" description="EF-hand domain-containing protein" evidence="1">
    <location>
        <begin position="23"/>
        <end position="178"/>
    </location>
</feature>
<dbReference type="Proteomes" id="UP000077363">
    <property type="component" value="Chromosome"/>
</dbReference>
<dbReference type="AlphaFoldDB" id="A0A172T927"/>
<dbReference type="InterPro" id="IPR036439">
    <property type="entry name" value="Dockerin_dom_sf"/>
</dbReference>
<sequence>MSRAAHRFFLLSALVLAGSASAVTVKLRPQGAELTRLVQEALAAISTPELPVTLDSSSGPVLSIGSSTGVAFNPDVSARVVGTGTDQRIEFNPNSPQPLAEALRAELTRFIGLKAWTPEAAKLRLSGADLNGDGVIDLTDFALLMNNYGKTGSLPGDLNGDSRVDDLDLRVFGGQYKP</sequence>
<dbReference type="GO" id="GO:0000272">
    <property type="term" value="P:polysaccharide catabolic process"/>
    <property type="evidence" value="ECO:0007669"/>
    <property type="project" value="InterPro"/>
</dbReference>
<dbReference type="InterPro" id="IPR018247">
    <property type="entry name" value="EF_Hand_1_Ca_BS"/>
</dbReference>
<reference evidence="2 3" key="1">
    <citation type="submission" date="2015-01" db="EMBL/GenBank/DDBJ databases">
        <title>Deinococcus puniceus/DY1/ whole genome sequencing.</title>
        <authorList>
            <person name="Kim M.K."/>
            <person name="Srinivasan S."/>
            <person name="Lee J.-J."/>
        </authorList>
    </citation>
    <scope>NUCLEOTIDE SEQUENCE [LARGE SCALE GENOMIC DNA]</scope>
    <source>
        <strain evidence="2 3">DY1</strain>
    </source>
</reference>
<dbReference type="CDD" id="cd14254">
    <property type="entry name" value="Dockerin_II"/>
    <property type="match status" value="1"/>
</dbReference>
<gene>
    <name evidence="2" type="ORF">SU48_06770</name>
</gene>
<dbReference type="STRING" id="1182568.SU48_06770"/>